<dbReference type="InterPro" id="IPR011707">
    <property type="entry name" value="Cu-oxidase-like_N"/>
</dbReference>
<dbReference type="InterPro" id="IPR008972">
    <property type="entry name" value="Cupredoxin"/>
</dbReference>
<evidence type="ECO:0000313" key="6">
    <source>
        <dbReference type="EMBL" id="SFO74582.1"/>
    </source>
</evidence>
<feature type="domain" description="Plastocyanin-like" evidence="5">
    <location>
        <begin position="49"/>
        <end position="154"/>
    </location>
</feature>
<dbReference type="PROSITE" id="PS51318">
    <property type="entry name" value="TAT"/>
    <property type="match status" value="1"/>
</dbReference>
<protein>
    <submittedName>
        <fullName evidence="6">Multicopper oxidase with three cupredoxin domains (Includes cell division protein FtsP and spore coat protein CotA)</fullName>
    </submittedName>
</protein>
<dbReference type="Gene3D" id="2.60.40.420">
    <property type="entry name" value="Cupredoxins - blue copper proteins"/>
    <property type="match status" value="3"/>
</dbReference>
<dbReference type="InterPro" id="IPR045087">
    <property type="entry name" value="Cu-oxidase_fam"/>
</dbReference>
<dbReference type="Pfam" id="PF07731">
    <property type="entry name" value="Cu-oxidase_2"/>
    <property type="match status" value="1"/>
</dbReference>
<sequence length="466" mass="52297">MNLNRRNFCKLGAGAAAAALAPYHFALAQTEDGFLEIRAQKAEQSLYPNSPRSTIWTYNGTTPGPEIRVKQGERVKVRFINELDEPSSIHWHGVRIENAMDGVSGLTQNAVKPGERFEYDFVAPDAGTYWYHAHNRSWNQVGRGPYGPLIVEEPYPTFDSEHDITLVIDDWLLDQNGQFDEGSMGMMMDWSHAGRLGNWITVNGKSMPEIDLRAGEPYRLRLINVSNARTLELDPNRFEAKILAFDGQPLPEPISMPYEPYLLSSAQRVDLLVIPKEGQDFVLEELSGNKPFPFATFRVTGKVNGAPSVPVLKPNALTEPDLNAATTHRLHITGGAMGRMGNMTYKGAPLGRQEMMQSMQFWAFNGVANLPEQQFFTAKRGETVIIEMINDTAWPHAMHVHGHHFRIEEREGSTIDEGRPWKDTFLIGPSQTTKIAFVADNPGQWLLHCHMLEHAAAGMTTWFEVV</sequence>
<dbReference type="GO" id="GO:0016491">
    <property type="term" value="F:oxidoreductase activity"/>
    <property type="evidence" value="ECO:0007669"/>
    <property type="project" value="UniProtKB-KW"/>
</dbReference>
<feature type="chain" id="PRO_5011768149" evidence="3">
    <location>
        <begin position="29"/>
        <end position="466"/>
    </location>
</feature>
<keyword evidence="2" id="KW-0560">Oxidoreductase</keyword>
<evidence type="ECO:0000313" key="7">
    <source>
        <dbReference type="Proteomes" id="UP000199236"/>
    </source>
</evidence>
<dbReference type="Pfam" id="PF07732">
    <property type="entry name" value="Cu-oxidase_3"/>
    <property type="match status" value="1"/>
</dbReference>
<keyword evidence="6" id="KW-0131">Cell cycle</keyword>
<dbReference type="InterPro" id="IPR002355">
    <property type="entry name" value="Cu_oxidase_Cu_BS"/>
</dbReference>
<evidence type="ECO:0000259" key="4">
    <source>
        <dbReference type="Pfam" id="PF07731"/>
    </source>
</evidence>
<dbReference type="PANTHER" id="PTHR11709">
    <property type="entry name" value="MULTI-COPPER OXIDASE"/>
    <property type="match status" value="1"/>
</dbReference>
<evidence type="ECO:0000256" key="1">
    <source>
        <dbReference type="ARBA" id="ARBA00022723"/>
    </source>
</evidence>
<keyword evidence="7" id="KW-1185">Reference proteome</keyword>
<proteinExistence type="predicted"/>
<dbReference type="RefSeq" id="WP_090074853.1">
    <property type="nucleotide sequence ID" value="NZ_FOVR01000012.1"/>
</dbReference>
<dbReference type="AlphaFoldDB" id="A0A1I5JP53"/>
<dbReference type="EMBL" id="FOVR01000012">
    <property type="protein sequence ID" value="SFO74582.1"/>
    <property type="molecule type" value="Genomic_DNA"/>
</dbReference>
<evidence type="ECO:0000256" key="3">
    <source>
        <dbReference type="SAM" id="SignalP"/>
    </source>
</evidence>
<keyword evidence="6" id="KW-0132">Cell division</keyword>
<dbReference type="GO" id="GO:0005507">
    <property type="term" value="F:copper ion binding"/>
    <property type="evidence" value="ECO:0007669"/>
    <property type="project" value="InterPro"/>
</dbReference>
<keyword evidence="6" id="KW-0167">Capsid protein</keyword>
<dbReference type="PANTHER" id="PTHR11709:SF2">
    <property type="entry name" value="MULTICOPPER OXIDASE LPR1"/>
    <property type="match status" value="1"/>
</dbReference>
<keyword evidence="1" id="KW-0479">Metal-binding</keyword>
<reference evidence="6 7" key="1">
    <citation type="submission" date="2016-10" db="EMBL/GenBank/DDBJ databases">
        <authorList>
            <person name="de Groot N.N."/>
        </authorList>
    </citation>
    <scope>NUCLEOTIDE SEQUENCE [LARGE SCALE GENOMIC DNA]</scope>
    <source>
        <strain evidence="6 7">CGMCC 1.9157</strain>
    </source>
</reference>
<dbReference type="Proteomes" id="UP000199236">
    <property type="component" value="Unassembled WGS sequence"/>
</dbReference>
<dbReference type="CDD" id="cd13861">
    <property type="entry name" value="CuRO_1_CumA_like"/>
    <property type="match status" value="1"/>
</dbReference>
<dbReference type="OrthoDB" id="9757546at2"/>
<dbReference type="InterPro" id="IPR011706">
    <property type="entry name" value="Cu-oxidase_C"/>
</dbReference>
<name>A0A1I5JP53_9HYPH</name>
<evidence type="ECO:0000256" key="2">
    <source>
        <dbReference type="ARBA" id="ARBA00023002"/>
    </source>
</evidence>
<dbReference type="InterPro" id="IPR006311">
    <property type="entry name" value="TAT_signal"/>
</dbReference>
<keyword evidence="6" id="KW-0946">Virion</keyword>
<evidence type="ECO:0000259" key="5">
    <source>
        <dbReference type="Pfam" id="PF07732"/>
    </source>
</evidence>
<keyword evidence="3" id="KW-0732">Signal</keyword>
<feature type="signal peptide" evidence="3">
    <location>
        <begin position="1"/>
        <end position="28"/>
    </location>
</feature>
<dbReference type="STRING" id="655353.SAMN04488056_11212"/>
<dbReference type="PROSITE" id="PS00080">
    <property type="entry name" value="MULTICOPPER_OXIDASE2"/>
    <property type="match status" value="1"/>
</dbReference>
<dbReference type="SUPFAM" id="SSF49503">
    <property type="entry name" value="Cupredoxins"/>
    <property type="match status" value="2"/>
</dbReference>
<dbReference type="PROSITE" id="PS00079">
    <property type="entry name" value="MULTICOPPER_OXIDASE1"/>
    <property type="match status" value="1"/>
</dbReference>
<dbReference type="InterPro" id="IPR033138">
    <property type="entry name" value="Cu_oxidase_CS"/>
</dbReference>
<gene>
    <name evidence="6" type="ORF">SAMN04488056_11212</name>
</gene>
<feature type="domain" description="Plastocyanin-like" evidence="4">
    <location>
        <begin position="357"/>
        <end position="465"/>
    </location>
</feature>
<dbReference type="GO" id="GO:0051301">
    <property type="term" value="P:cell division"/>
    <property type="evidence" value="ECO:0007669"/>
    <property type="project" value="UniProtKB-KW"/>
</dbReference>
<dbReference type="GO" id="GO:0030288">
    <property type="term" value="C:outer membrane-bounded periplasmic space"/>
    <property type="evidence" value="ECO:0007669"/>
    <property type="project" value="TreeGrafter"/>
</dbReference>
<organism evidence="6 7">
    <name type="scientific">Cohaesibacter marisflavi</name>
    <dbReference type="NCBI Taxonomy" id="655353"/>
    <lineage>
        <taxon>Bacteria</taxon>
        <taxon>Pseudomonadati</taxon>
        <taxon>Pseudomonadota</taxon>
        <taxon>Alphaproteobacteria</taxon>
        <taxon>Hyphomicrobiales</taxon>
        <taxon>Cohaesibacteraceae</taxon>
    </lineage>
</organism>
<accession>A0A1I5JP53</accession>